<keyword evidence="5" id="KW-0812">Transmembrane</keyword>
<dbReference type="GO" id="GO:0034220">
    <property type="term" value="P:monoatomic ion transmembrane transport"/>
    <property type="evidence" value="ECO:0007669"/>
    <property type="project" value="InterPro"/>
</dbReference>
<dbReference type="PRINTS" id="PR00182">
    <property type="entry name" value="ECOLNEIPORIN"/>
</dbReference>
<evidence type="ECO:0000256" key="5">
    <source>
        <dbReference type="ARBA" id="ARBA00022692"/>
    </source>
</evidence>
<protein>
    <submittedName>
        <fullName evidence="13">Putative porin</fullName>
    </submittedName>
</protein>
<dbReference type="RefSeq" id="WP_059284842.1">
    <property type="nucleotide sequence ID" value="NZ_LNQU01000009.1"/>
</dbReference>
<dbReference type="GO" id="GO:0015288">
    <property type="term" value="F:porin activity"/>
    <property type="evidence" value="ECO:0007669"/>
    <property type="project" value="UniProtKB-KW"/>
</dbReference>
<keyword evidence="10" id="KW-0998">Cell outer membrane</keyword>
<dbReference type="SUPFAM" id="SSF56935">
    <property type="entry name" value="Porins"/>
    <property type="match status" value="1"/>
</dbReference>
<comment type="subunit">
    <text evidence="2">Homotrimer.</text>
</comment>
<evidence type="ECO:0000256" key="10">
    <source>
        <dbReference type="ARBA" id="ARBA00023237"/>
    </source>
</evidence>
<dbReference type="PANTHER" id="PTHR34501:SF9">
    <property type="entry name" value="MAJOR OUTER MEMBRANE PROTEIN P.IA"/>
    <property type="match status" value="1"/>
</dbReference>
<dbReference type="CDD" id="cd00342">
    <property type="entry name" value="gram_neg_porins"/>
    <property type="match status" value="1"/>
</dbReference>
<keyword evidence="9" id="KW-0472">Membrane</keyword>
<accession>A0A318JC71</accession>
<comment type="caution">
    <text evidence="13">The sequence shown here is derived from an EMBL/GenBank/DDBJ whole genome shotgun (WGS) entry which is preliminary data.</text>
</comment>
<comment type="subcellular location">
    <subcellularLocation>
        <location evidence="1">Cell outer membrane</location>
        <topology evidence="1">Multi-pass membrane protein</topology>
    </subcellularLocation>
</comment>
<keyword evidence="3" id="KW-0813">Transport</keyword>
<dbReference type="EMBL" id="QJKC01000013">
    <property type="protein sequence ID" value="PXX44449.1"/>
    <property type="molecule type" value="Genomic_DNA"/>
</dbReference>
<dbReference type="InterPro" id="IPR023614">
    <property type="entry name" value="Porin_dom_sf"/>
</dbReference>
<dbReference type="AlphaFoldDB" id="A0A318JC71"/>
<dbReference type="GO" id="GO:0046930">
    <property type="term" value="C:pore complex"/>
    <property type="evidence" value="ECO:0007669"/>
    <property type="project" value="UniProtKB-KW"/>
</dbReference>
<dbReference type="InterPro" id="IPR001702">
    <property type="entry name" value="Porin_Gram-ve"/>
</dbReference>
<evidence type="ECO:0000256" key="3">
    <source>
        <dbReference type="ARBA" id="ARBA00022448"/>
    </source>
</evidence>
<dbReference type="Proteomes" id="UP000248395">
    <property type="component" value="Unassembled WGS sequence"/>
</dbReference>
<evidence type="ECO:0000256" key="2">
    <source>
        <dbReference type="ARBA" id="ARBA00011233"/>
    </source>
</evidence>
<dbReference type="Gene3D" id="2.40.160.10">
    <property type="entry name" value="Porin"/>
    <property type="match status" value="1"/>
</dbReference>
<dbReference type="OrthoDB" id="5289162at2"/>
<proteinExistence type="predicted"/>
<feature type="domain" description="Porin" evidence="12">
    <location>
        <begin position="8"/>
        <end position="354"/>
    </location>
</feature>
<reference evidence="13 14" key="1">
    <citation type="submission" date="2018-05" db="EMBL/GenBank/DDBJ databases">
        <title>Genomic Encyclopedia of Type Strains, Phase IV (KMG-IV): sequencing the most valuable type-strain genomes for metagenomic binning, comparative biology and taxonomic classification.</title>
        <authorList>
            <person name="Goeker M."/>
        </authorList>
    </citation>
    <scope>NUCLEOTIDE SEQUENCE [LARGE SCALE GENOMIC DNA]</scope>
    <source>
        <strain evidence="13 14">DSM 25134</strain>
    </source>
</reference>
<evidence type="ECO:0000256" key="6">
    <source>
        <dbReference type="ARBA" id="ARBA00022729"/>
    </source>
</evidence>
<dbReference type="InterPro" id="IPR033900">
    <property type="entry name" value="Gram_neg_porin_domain"/>
</dbReference>
<evidence type="ECO:0000256" key="8">
    <source>
        <dbReference type="ARBA" id="ARBA00023114"/>
    </source>
</evidence>
<evidence type="ECO:0000256" key="9">
    <source>
        <dbReference type="ARBA" id="ARBA00023136"/>
    </source>
</evidence>
<feature type="chain" id="PRO_5016351992" evidence="11">
    <location>
        <begin position="21"/>
        <end position="378"/>
    </location>
</feature>
<keyword evidence="8" id="KW-0626">Porin</keyword>
<evidence type="ECO:0000313" key="14">
    <source>
        <dbReference type="Proteomes" id="UP000248395"/>
    </source>
</evidence>
<dbReference type="PANTHER" id="PTHR34501">
    <property type="entry name" value="PROTEIN YDDL-RELATED"/>
    <property type="match status" value="1"/>
</dbReference>
<dbReference type="Pfam" id="PF13609">
    <property type="entry name" value="Porin_4"/>
    <property type="match status" value="1"/>
</dbReference>
<evidence type="ECO:0000256" key="11">
    <source>
        <dbReference type="SAM" id="SignalP"/>
    </source>
</evidence>
<keyword evidence="14" id="KW-1185">Reference proteome</keyword>
<evidence type="ECO:0000256" key="7">
    <source>
        <dbReference type="ARBA" id="ARBA00023065"/>
    </source>
</evidence>
<sequence length="378" mass="39949">MNKKLIALALAALPVAHAMADVTIYGTIEADMESSKTFAAGVGKAANGAGQLKSATRIDDTGSLIGFKGNEDLGNGLKAIWQVEQGLSIDGTTINASNTFATRDSFVGLQGAFGKVRLGKLSTFLNSDAGAPDAWIYGNAGVNGLSYSSINQLDGRVKNAIRYDLPEVVAGLSGAVLYGTDESRAVNATTGQRQNQQVWSVGATYTNSGYFGTFGYNRFADDYVSGNTLKGGNYWRLEAGYNANNILAAAYYGQSKLAIGDGSTGTDATFSYLFSSVANSSPFTSGSELKKKEAGITLGYTIGAITPKFSYGRVWGASVNGADVKGHLNQYVLGADYALSKRTTAYASYGYVQDTYQDNLNNKYSNEHTVAVGVQHKF</sequence>
<evidence type="ECO:0000256" key="4">
    <source>
        <dbReference type="ARBA" id="ARBA00022452"/>
    </source>
</evidence>
<name>A0A318JC71_9NEIS</name>
<dbReference type="InterPro" id="IPR002299">
    <property type="entry name" value="Porin_Neis"/>
</dbReference>
<evidence type="ECO:0000256" key="1">
    <source>
        <dbReference type="ARBA" id="ARBA00004571"/>
    </source>
</evidence>
<gene>
    <name evidence="13" type="ORF">DFR38_113133</name>
</gene>
<dbReference type="InterPro" id="IPR050298">
    <property type="entry name" value="Gram-neg_bact_OMP"/>
</dbReference>
<keyword evidence="6 11" id="KW-0732">Signal</keyword>
<feature type="signal peptide" evidence="11">
    <location>
        <begin position="1"/>
        <end position="20"/>
    </location>
</feature>
<dbReference type="GO" id="GO:0009279">
    <property type="term" value="C:cell outer membrane"/>
    <property type="evidence" value="ECO:0007669"/>
    <property type="project" value="UniProtKB-SubCell"/>
</dbReference>
<keyword evidence="7" id="KW-0406">Ion transport</keyword>
<evidence type="ECO:0000313" key="13">
    <source>
        <dbReference type="EMBL" id="PXX44449.1"/>
    </source>
</evidence>
<organism evidence="13 14">
    <name type="scientific">Aquitalea magnusonii</name>
    <dbReference type="NCBI Taxonomy" id="332411"/>
    <lineage>
        <taxon>Bacteria</taxon>
        <taxon>Pseudomonadati</taxon>
        <taxon>Pseudomonadota</taxon>
        <taxon>Betaproteobacteria</taxon>
        <taxon>Neisseriales</taxon>
        <taxon>Chromobacteriaceae</taxon>
        <taxon>Aquitalea</taxon>
    </lineage>
</organism>
<dbReference type="PRINTS" id="PR00184">
    <property type="entry name" value="NEISSPPORIN"/>
</dbReference>
<evidence type="ECO:0000259" key="12">
    <source>
        <dbReference type="Pfam" id="PF13609"/>
    </source>
</evidence>
<keyword evidence="4" id="KW-1134">Transmembrane beta strand</keyword>